<protein>
    <submittedName>
        <fullName evidence="3">Oxygen tolerance</fullName>
    </submittedName>
</protein>
<feature type="transmembrane region" description="Helical" evidence="1">
    <location>
        <begin position="296"/>
        <end position="321"/>
    </location>
</feature>
<dbReference type="AlphaFoldDB" id="A0A239M322"/>
<proteinExistence type="predicted"/>
<evidence type="ECO:0000256" key="2">
    <source>
        <dbReference type="SAM" id="SignalP"/>
    </source>
</evidence>
<keyword evidence="1" id="KW-0472">Membrane</keyword>
<dbReference type="PANTHER" id="PTHR40940">
    <property type="entry name" value="PROTEIN BATD-RELATED"/>
    <property type="match status" value="1"/>
</dbReference>
<accession>A0A239M322</accession>
<keyword evidence="5" id="KW-1185">Reference proteome</keyword>
<dbReference type="EMBL" id="FNEC01000016">
    <property type="protein sequence ID" value="SDJ39916.1"/>
    <property type="molecule type" value="Genomic_DNA"/>
</dbReference>
<dbReference type="InterPro" id="IPR025738">
    <property type="entry name" value="BatD"/>
</dbReference>
<evidence type="ECO:0000313" key="3">
    <source>
        <dbReference type="EMBL" id="SDJ39916.1"/>
    </source>
</evidence>
<gene>
    <name evidence="3" type="ORF">SAMN05216189_101682</name>
    <name evidence="4" type="ORF">SAMN06295949_12382</name>
</gene>
<keyword evidence="1" id="KW-0812">Transmembrane</keyword>
<evidence type="ECO:0000256" key="1">
    <source>
        <dbReference type="SAM" id="Phobius"/>
    </source>
</evidence>
<dbReference type="RefSeq" id="WP_089393330.1">
    <property type="nucleotide sequence ID" value="NZ_FNEC01000016.1"/>
</dbReference>
<feature type="chain" id="PRO_5030040978" evidence="2">
    <location>
        <begin position="19"/>
        <end position="437"/>
    </location>
</feature>
<evidence type="ECO:0000313" key="6">
    <source>
        <dbReference type="Proteomes" id="UP000199693"/>
    </source>
</evidence>
<feature type="signal peptide" evidence="2">
    <location>
        <begin position="1"/>
        <end position="18"/>
    </location>
</feature>
<reference evidence="3 6" key="1">
    <citation type="submission" date="2016-10" db="EMBL/GenBank/DDBJ databases">
        <authorList>
            <person name="de Groot N.N."/>
        </authorList>
    </citation>
    <scope>NUCLEOTIDE SEQUENCE [LARGE SCALE GENOMIC DNA]</scope>
    <source>
        <strain evidence="3 6">CCM 7361</strain>
    </source>
</reference>
<keyword evidence="2" id="KW-0732">Signal</keyword>
<evidence type="ECO:0000313" key="5">
    <source>
        <dbReference type="Proteomes" id="UP000198309"/>
    </source>
</evidence>
<sequence length="437" mass="47705">MKRLLLCLLLALPVPALADEPLVKVRSQLLPGDSVLVGGTLSLQLDLLVDTWFSAAPQLPKLALDGAVVSVPSGEATHLTEQIDGKPFFGLRYSYQITPQQARAFDIPALAIQVRPGQGSGPLTVHSQPLHFTAREPAGGEAGAQRLVARQLDFSQVLEQSHKPLRVGDSVTRRLHVRAEGAQAMLIPAPAFAEVDGLRRYVQTPTVKPMGDGRGGVDGGEREDAATYVVGEAGRFSLPAIELRWWDATTGEQKSATVPALDLEARGAAGYQAPFSITEDLRRLGQKAQVHIAGHWLLIGLALVLLAALAFAGQHWGAPLVGQWRSWRQRRQQAWLDSAEYAWRQVRPQLEGSPPQLGALYLWLRRRTGCHEMSSAFGRLPEPTVDYLLAFFRTRYGREHRADTPEALLKALPGLPKAVAEHDEPAPAHHSLKPLNP</sequence>
<dbReference type="Proteomes" id="UP000198309">
    <property type="component" value="Unassembled WGS sequence"/>
</dbReference>
<dbReference type="EMBL" id="FZPC01000023">
    <property type="protein sequence ID" value="SNT37000.1"/>
    <property type="molecule type" value="Genomic_DNA"/>
</dbReference>
<dbReference type="Proteomes" id="UP000199693">
    <property type="component" value="Unassembled WGS sequence"/>
</dbReference>
<reference evidence="4 5" key="2">
    <citation type="submission" date="2017-06" db="EMBL/GenBank/DDBJ databases">
        <authorList>
            <person name="Varghese N."/>
            <person name="Submissions S."/>
        </authorList>
    </citation>
    <scope>NUCLEOTIDE SEQUENCE [LARGE SCALE GENOMIC DNA]</scope>
    <source>
        <strain evidence="4 5">RLD-1</strain>
    </source>
</reference>
<organism evidence="3 6">
    <name type="scientific">Pseudomonas delhiensis</name>
    <dbReference type="NCBI Taxonomy" id="366289"/>
    <lineage>
        <taxon>Bacteria</taxon>
        <taxon>Pseudomonadati</taxon>
        <taxon>Pseudomonadota</taxon>
        <taxon>Gammaproteobacteria</taxon>
        <taxon>Pseudomonadales</taxon>
        <taxon>Pseudomonadaceae</taxon>
        <taxon>Pseudomonas</taxon>
    </lineage>
</organism>
<dbReference type="PANTHER" id="PTHR40940:SF1">
    <property type="entry name" value="PROTEIN BATD"/>
    <property type="match status" value="1"/>
</dbReference>
<evidence type="ECO:0000313" key="4">
    <source>
        <dbReference type="EMBL" id="SNT37000.1"/>
    </source>
</evidence>
<name>A0A239M322_9PSED</name>
<keyword evidence="1" id="KW-1133">Transmembrane helix</keyword>